<evidence type="ECO:0000259" key="1">
    <source>
        <dbReference type="PROSITE" id="PS50206"/>
    </source>
</evidence>
<dbReference type="InterPro" id="IPR050229">
    <property type="entry name" value="GlpE_sulfurtransferase"/>
</dbReference>
<dbReference type="OrthoDB" id="9792975at2"/>
<protein>
    <submittedName>
        <fullName evidence="2">Rhodanese-related sulfurtransferase</fullName>
    </submittedName>
</protein>
<dbReference type="AlphaFoldDB" id="K9YSD0"/>
<keyword evidence="3" id="KW-1185">Reference proteome</keyword>
<dbReference type="SUPFAM" id="SSF52821">
    <property type="entry name" value="Rhodanese/Cell cycle control phosphatase"/>
    <property type="match status" value="1"/>
</dbReference>
<evidence type="ECO:0000313" key="3">
    <source>
        <dbReference type="Proteomes" id="UP000010482"/>
    </source>
</evidence>
<name>K9YSD0_DACS8</name>
<dbReference type="EMBL" id="CP003944">
    <property type="protein sequence ID" value="AFZ49846.1"/>
    <property type="molecule type" value="Genomic_DNA"/>
</dbReference>
<gene>
    <name evidence="2" type="ORF">Dacsa_1144</name>
</gene>
<dbReference type="InterPro" id="IPR001763">
    <property type="entry name" value="Rhodanese-like_dom"/>
</dbReference>
<dbReference type="HOGENOM" id="CLU_089574_7_0_3"/>
<dbReference type="Proteomes" id="UP000010482">
    <property type="component" value="Chromosome"/>
</dbReference>
<reference evidence="2" key="1">
    <citation type="submission" date="2012-04" db="EMBL/GenBank/DDBJ databases">
        <title>Finished genome of Dactylococcopsis salina PCC 8305.</title>
        <authorList>
            <consortium name="US DOE Joint Genome Institute"/>
            <person name="Gugger M."/>
            <person name="Coursin T."/>
            <person name="Rippka R."/>
            <person name="Tandeau De Marsac N."/>
            <person name="Huntemann M."/>
            <person name="Wei C.-L."/>
            <person name="Han J."/>
            <person name="Detter J.C."/>
            <person name="Han C."/>
            <person name="Tapia R."/>
            <person name="Daligault H."/>
            <person name="Chen A."/>
            <person name="Krypides N."/>
            <person name="Mavromatis K."/>
            <person name="Markowitz V."/>
            <person name="Szeto E."/>
            <person name="Ivanova N."/>
            <person name="Ovchinnikova G."/>
            <person name="Pagani I."/>
            <person name="Pati A."/>
            <person name="Goodwin L."/>
            <person name="Peters L."/>
            <person name="Pitluck S."/>
            <person name="Woyke T."/>
            <person name="Kerfeld C."/>
        </authorList>
    </citation>
    <scope>NUCLEOTIDE SEQUENCE [LARGE SCALE GENOMIC DNA]</scope>
    <source>
        <strain evidence="2">PCC 8305</strain>
    </source>
</reference>
<dbReference type="SMART" id="SM00450">
    <property type="entry name" value="RHOD"/>
    <property type="match status" value="1"/>
</dbReference>
<dbReference type="PROSITE" id="PS50206">
    <property type="entry name" value="RHODANESE_3"/>
    <property type="match status" value="1"/>
</dbReference>
<dbReference type="GO" id="GO:0016740">
    <property type="term" value="F:transferase activity"/>
    <property type="evidence" value="ECO:0007669"/>
    <property type="project" value="UniProtKB-KW"/>
</dbReference>
<dbReference type="PANTHER" id="PTHR43031:SF1">
    <property type="entry name" value="PYRIDINE NUCLEOTIDE-DISULPHIDE OXIDOREDUCTASE"/>
    <property type="match status" value="1"/>
</dbReference>
<dbReference type="PANTHER" id="PTHR43031">
    <property type="entry name" value="FAD-DEPENDENT OXIDOREDUCTASE"/>
    <property type="match status" value="1"/>
</dbReference>
<dbReference type="InterPro" id="IPR036873">
    <property type="entry name" value="Rhodanese-like_dom_sf"/>
</dbReference>
<evidence type="ECO:0000313" key="2">
    <source>
        <dbReference type="EMBL" id="AFZ49846.1"/>
    </source>
</evidence>
<dbReference type="STRING" id="13035.Dacsa_1144"/>
<proteinExistence type="predicted"/>
<feature type="domain" description="Rhodanese" evidence="1">
    <location>
        <begin position="70"/>
        <end position="158"/>
    </location>
</feature>
<dbReference type="Pfam" id="PF00581">
    <property type="entry name" value="Rhodanese"/>
    <property type="match status" value="1"/>
</dbReference>
<accession>K9YSD0</accession>
<dbReference type="PATRIC" id="fig|13035.3.peg.1286"/>
<dbReference type="eggNOG" id="COG0607">
    <property type="taxonomic scope" value="Bacteria"/>
</dbReference>
<dbReference type="CDD" id="cd00158">
    <property type="entry name" value="RHOD"/>
    <property type="match status" value="1"/>
</dbReference>
<dbReference type="KEGG" id="dsl:Dacsa_1144"/>
<organism evidence="2 3">
    <name type="scientific">Dactylococcopsis salina (strain PCC 8305)</name>
    <name type="common">Myxobactron salinum</name>
    <dbReference type="NCBI Taxonomy" id="13035"/>
    <lineage>
        <taxon>Bacteria</taxon>
        <taxon>Bacillati</taxon>
        <taxon>Cyanobacteriota</taxon>
        <taxon>Cyanophyceae</taxon>
        <taxon>Nodosilineales</taxon>
        <taxon>Cymatolegaceae</taxon>
        <taxon>Dactylococcopsis</taxon>
    </lineage>
</organism>
<sequence>MWKQLLAISLSFFFWVGGFTNLVANNSHLNQVLAATVSPEIEQAVDNFLTEIPRGFYGVKDVNEIERLVEKENAQLIDVREPLEYARGHILNAVNIPLRDLAKKQDKIATDKPVILYCSVGYRTAIGLATLHLLGYDNVLGYPPSVQGWKAAGKSLNR</sequence>
<dbReference type="Gene3D" id="3.40.250.10">
    <property type="entry name" value="Rhodanese-like domain"/>
    <property type="match status" value="1"/>
</dbReference>